<sequence>MVIVMAIIAILIAIIVPQVMKQINRARATSDASSAKQIATALLQAIADGYVIPSTSNATALASVNLTPPGGGSAESAQDVVKKYLGDNFSFKTRLSNQDYYLKFTPSDEKIEIYTKTSDGNTEVMLYPTPDYARYK</sequence>
<organism evidence="1 2">
    <name type="scientific">Caldicellulosiruptor morganii</name>
    <dbReference type="NCBI Taxonomy" id="1387555"/>
    <lineage>
        <taxon>Bacteria</taxon>
        <taxon>Bacillati</taxon>
        <taxon>Bacillota</taxon>
        <taxon>Bacillota incertae sedis</taxon>
        <taxon>Caldicellulosiruptorales</taxon>
        <taxon>Caldicellulosiruptoraceae</taxon>
        <taxon>Caldicellulosiruptor</taxon>
    </lineage>
</organism>
<gene>
    <name evidence="1" type="ORF">OTK00_001680</name>
</gene>
<protein>
    <submittedName>
        <fullName evidence="1">Prepilin-type cleavage/methylation domain-containing protein</fullName>
    </submittedName>
</protein>
<keyword evidence="2" id="KW-1185">Reference proteome</keyword>
<evidence type="ECO:0000313" key="1">
    <source>
        <dbReference type="EMBL" id="WAM35006.1"/>
    </source>
</evidence>
<evidence type="ECO:0000313" key="2">
    <source>
        <dbReference type="Proteomes" id="UP001164909"/>
    </source>
</evidence>
<name>A0ABY7BS43_9FIRM</name>
<accession>A0ABY7BS43</accession>
<dbReference type="InterPro" id="IPR045584">
    <property type="entry name" value="Pilin-like"/>
</dbReference>
<dbReference type="RefSeq" id="WP_045170214.1">
    <property type="nucleotide sequence ID" value="NZ_CP113865.1"/>
</dbReference>
<dbReference type="Gene3D" id="3.30.700.10">
    <property type="entry name" value="Glycoprotein, Type 4 Pilin"/>
    <property type="match status" value="1"/>
</dbReference>
<proteinExistence type="predicted"/>
<dbReference type="EMBL" id="CP113865">
    <property type="protein sequence ID" value="WAM35006.1"/>
    <property type="molecule type" value="Genomic_DNA"/>
</dbReference>
<dbReference type="SUPFAM" id="SSF54523">
    <property type="entry name" value="Pili subunits"/>
    <property type="match status" value="1"/>
</dbReference>
<reference evidence="1" key="1">
    <citation type="submission" date="2022-12" db="EMBL/GenBank/DDBJ databases">
        <authorList>
            <person name="Bing R.G."/>
            <person name="Willard D.J."/>
            <person name="Manesh M.J.H."/>
            <person name="Laemthong T."/>
            <person name="Crosby J.R."/>
            <person name="Kelly R.M."/>
        </authorList>
    </citation>
    <scope>NUCLEOTIDE SEQUENCE</scope>
    <source>
        <strain evidence="1">DSM 8990</strain>
    </source>
</reference>
<dbReference type="Proteomes" id="UP001164909">
    <property type="component" value="Chromosome"/>
</dbReference>